<protein>
    <submittedName>
        <fullName evidence="7">Phage integrase N-terminal SAM-like domain-containing protein</fullName>
    </submittedName>
</protein>
<evidence type="ECO:0000313" key="7">
    <source>
        <dbReference type="EMBL" id="MBC8334745.1"/>
    </source>
</evidence>
<keyword evidence="2 4" id="KW-0238">DNA-binding</keyword>
<dbReference type="InterPro" id="IPR002104">
    <property type="entry name" value="Integrase_catalytic"/>
</dbReference>
<evidence type="ECO:0000256" key="2">
    <source>
        <dbReference type="ARBA" id="ARBA00023125"/>
    </source>
</evidence>
<dbReference type="PROSITE" id="PS51900">
    <property type="entry name" value="CB"/>
    <property type="match status" value="1"/>
</dbReference>
<dbReference type="Proteomes" id="UP000614469">
    <property type="component" value="Unassembled WGS sequence"/>
</dbReference>
<dbReference type="InterPro" id="IPR013762">
    <property type="entry name" value="Integrase-like_cat_sf"/>
</dbReference>
<dbReference type="PROSITE" id="PS51898">
    <property type="entry name" value="TYR_RECOMBINASE"/>
    <property type="match status" value="1"/>
</dbReference>
<dbReference type="InterPro" id="IPR044068">
    <property type="entry name" value="CB"/>
</dbReference>
<accession>A0A8J6NIF2</accession>
<feature type="domain" description="Core-binding (CB)" evidence="6">
    <location>
        <begin position="8"/>
        <end position="91"/>
    </location>
</feature>
<evidence type="ECO:0000256" key="4">
    <source>
        <dbReference type="PROSITE-ProRule" id="PRU01248"/>
    </source>
</evidence>
<dbReference type="GO" id="GO:0003677">
    <property type="term" value="F:DNA binding"/>
    <property type="evidence" value="ECO:0007669"/>
    <property type="project" value="UniProtKB-UniRule"/>
</dbReference>
<dbReference type="InterPro" id="IPR004107">
    <property type="entry name" value="Integrase_SAM-like_N"/>
</dbReference>
<dbReference type="Gene3D" id="1.10.150.130">
    <property type="match status" value="1"/>
</dbReference>
<dbReference type="GO" id="GO:0006310">
    <property type="term" value="P:DNA recombination"/>
    <property type="evidence" value="ECO:0007669"/>
    <property type="project" value="UniProtKB-KW"/>
</dbReference>
<organism evidence="7 8">
    <name type="scientific">Candidatus Desulfolinea nitratireducens</name>
    <dbReference type="NCBI Taxonomy" id="2841698"/>
    <lineage>
        <taxon>Bacteria</taxon>
        <taxon>Bacillati</taxon>
        <taxon>Chloroflexota</taxon>
        <taxon>Anaerolineae</taxon>
        <taxon>Anaerolineales</taxon>
        <taxon>Anaerolineales incertae sedis</taxon>
        <taxon>Candidatus Desulfolinea</taxon>
    </lineage>
</organism>
<evidence type="ECO:0000313" key="8">
    <source>
        <dbReference type="Proteomes" id="UP000614469"/>
    </source>
</evidence>
<dbReference type="AlphaFoldDB" id="A0A8J6NIF2"/>
<dbReference type="InterPro" id="IPR010998">
    <property type="entry name" value="Integrase_recombinase_N"/>
</dbReference>
<dbReference type="Pfam" id="PF00589">
    <property type="entry name" value="Phage_integrase"/>
    <property type="match status" value="1"/>
</dbReference>
<dbReference type="InterPro" id="IPR011010">
    <property type="entry name" value="DNA_brk_join_enz"/>
</dbReference>
<gene>
    <name evidence="7" type="ORF">H8E29_05730</name>
</gene>
<dbReference type="GO" id="GO:0015074">
    <property type="term" value="P:DNA integration"/>
    <property type="evidence" value="ECO:0007669"/>
    <property type="project" value="UniProtKB-KW"/>
</dbReference>
<keyword evidence="3" id="KW-0233">DNA recombination</keyword>
<evidence type="ECO:0000259" key="6">
    <source>
        <dbReference type="PROSITE" id="PS51900"/>
    </source>
</evidence>
<reference evidence="7 8" key="1">
    <citation type="submission" date="2020-08" db="EMBL/GenBank/DDBJ databases">
        <title>Bridging the membrane lipid divide: bacteria of the FCB group superphylum have the potential to synthesize archaeal ether lipids.</title>
        <authorList>
            <person name="Villanueva L."/>
            <person name="Von Meijenfeldt F.A.B."/>
            <person name="Westbye A.B."/>
            <person name="Yadav S."/>
            <person name="Hopmans E.C."/>
            <person name="Dutilh B.E."/>
            <person name="Sinninghe Damste J.S."/>
        </authorList>
    </citation>
    <scope>NUCLEOTIDE SEQUENCE [LARGE SCALE GENOMIC DNA]</scope>
    <source>
        <strain evidence="7">NIOZ-UU36</strain>
    </source>
</reference>
<keyword evidence="1" id="KW-0229">DNA integration</keyword>
<sequence length="210" mass="24741">MTPSPANPHTKKLLEEFREQLRTRHYALRTENTYISWVRKYILFHNKRHPKNMGPKEINAFLTHLAIEKNVASTTQNQALSAILFLYRYLLNIELPKNKLIYSRPKKRKYIPTVLSREEAKIILQHMDGVYLLMAQIMYGSGLRLMEVLRLRVKDLDFANRQTIVRDGKGGDDRITTFPDLLMEPLRLHLNGLRYPRWGGRRNAVQLEKC</sequence>
<dbReference type="SUPFAM" id="SSF56349">
    <property type="entry name" value="DNA breaking-rejoining enzymes"/>
    <property type="match status" value="1"/>
</dbReference>
<evidence type="ECO:0000256" key="1">
    <source>
        <dbReference type="ARBA" id="ARBA00022908"/>
    </source>
</evidence>
<comment type="caution">
    <text evidence="7">The sequence shown here is derived from an EMBL/GenBank/DDBJ whole genome shotgun (WGS) entry which is preliminary data.</text>
</comment>
<evidence type="ECO:0000256" key="3">
    <source>
        <dbReference type="ARBA" id="ARBA00023172"/>
    </source>
</evidence>
<feature type="domain" description="Tyr recombinase" evidence="5">
    <location>
        <begin position="110"/>
        <end position="210"/>
    </location>
</feature>
<dbReference type="Gene3D" id="1.10.443.10">
    <property type="entry name" value="Intergrase catalytic core"/>
    <property type="match status" value="1"/>
</dbReference>
<dbReference type="Pfam" id="PF13495">
    <property type="entry name" value="Phage_int_SAM_4"/>
    <property type="match status" value="1"/>
</dbReference>
<evidence type="ECO:0000259" key="5">
    <source>
        <dbReference type="PROSITE" id="PS51898"/>
    </source>
</evidence>
<name>A0A8J6NIF2_9CHLR</name>
<dbReference type="EMBL" id="JACNJN010000077">
    <property type="protein sequence ID" value="MBC8334745.1"/>
    <property type="molecule type" value="Genomic_DNA"/>
</dbReference>
<proteinExistence type="predicted"/>